<dbReference type="AlphaFoldDB" id="A0A6B0UE47"/>
<name>A0A6B0UE47_IXORI</name>
<protein>
    <submittedName>
        <fullName evidence="1">Putative secreted protein</fullName>
    </submittedName>
</protein>
<reference evidence="1" key="1">
    <citation type="submission" date="2019-12" db="EMBL/GenBank/DDBJ databases">
        <title>An insight into the sialome of adult female Ixodes ricinus ticks feeding for 6 days.</title>
        <authorList>
            <person name="Perner J."/>
            <person name="Ribeiro J.M.C."/>
        </authorList>
    </citation>
    <scope>NUCLEOTIDE SEQUENCE</scope>
    <source>
        <strain evidence="1">Semi-engorged</strain>
        <tissue evidence="1">Salivary glands</tissue>
    </source>
</reference>
<accession>A0A6B0UE47</accession>
<organism evidence="1">
    <name type="scientific">Ixodes ricinus</name>
    <name type="common">Common tick</name>
    <name type="synonym">Acarus ricinus</name>
    <dbReference type="NCBI Taxonomy" id="34613"/>
    <lineage>
        <taxon>Eukaryota</taxon>
        <taxon>Metazoa</taxon>
        <taxon>Ecdysozoa</taxon>
        <taxon>Arthropoda</taxon>
        <taxon>Chelicerata</taxon>
        <taxon>Arachnida</taxon>
        <taxon>Acari</taxon>
        <taxon>Parasitiformes</taxon>
        <taxon>Ixodida</taxon>
        <taxon>Ixodoidea</taxon>
        <taxon>Ixodidae</taxon>
        <taxon>Ixodinae</taxon>
        <taxon>Ixodes</taxon>
    </lineage>
</organism>
<proteinExistence type="predicted"/>
<evidence type="ECO:0000313" key="1">
    <source>
        <dbReference type="EMBL" id="MXU89321.1"/>
    </source>
</evidence>
<sequence length="107" mass="11125">MQAPAGPLPLALAVAVVAEAPYGGLEVGGDLLLQLVGQGVDLETIQPGHKLAGGPLGPVLGMHHKQHVGEACAEVSSVRVMVPRRLGQVYVHALGAVRLHHRLSRNI</sequence>
<dbReference type="EMBL" id="GIFC01007238">
    <property type="protein sequence ID" value="MXU89321.1"/>
    <property type="molecule type" value="Transcribed_RNA"/>
</dbReference>